<evidence type="ECO:0000256" key="1">
    <source>
        <dbReference type="ARBA" id="ARBA00010641"/>
    </source>
</evidence>
<keyword evidence="5" id="KW-0804">Transcription</keyword>
<feature type="domain" description="RNA polymerase sigma factor 70 region 4 type 2" evidence="6">
    <location>
        <begin position="106"/>
        <end position="157"/>
    </location>
</feature>
<proteinExistence type="inferred from homology"/>
<dbReference type="PANTHER" id="PTHR43133:SF8">
    <property type="entry name" value="RNA POLYMERASE SIGMA FACTOR HI_1459-RELATED"/>
    <property type="match status" value="1"/>
</dbReference>
<evidence type="ECO:0000256" key="4">
    <source>
        <dbReference type="ARBA" id="ARBA00023125"/>
    </source>
</evidence>
<dbReference type="CDD" id="cd06171">
    <property type="entry name" value="Sigma70_r4"/>
    <property type="match status" value="1"/>
</dbReference>
<dbReference type="InterPro" id="IPR014284">
    <property type="entry name" value="RNA_pol_sigma-70_dom"/>
</dbReference>
<dbReference type="Proteomes" id="UP000480425">
    <property type="component" value="Unassembled WGS sequence"/>
</dbReference>
<dbReference type="SUPFAM" id="SSF88659">
    <property type="entry name" value="Sigma3 and sigma4 domains of RNA polymerase sigma factors"/>
    <property type="match status" value="1"/>
</dbReference>
<dbReference type="EMBL" id="VZCB01000098">
    <property type="protein sequence ID" value="MQN82063.1"/>
    <property type="molecule type" value="Genomic_DNA"/>
</dbReference>
<dbReference type="Gene3D" id="1.10.10.10">
    <property type="entry name" value="Winged helix-like DNA-binding domain superfamily/Winged helix DNA-binding domain"/>
    <property type="match status" value="1"/>
</dbReference>
<dbReference type="GO" id="GO:0006352">
    <property type="term" value="P:DNA-templated transcription initiation"/>
    <property type="evidence" value="ECO:0007669"/>
    <property type="project" value="InterPro"/>
</dbReference>
<dbReference type="RefSeq" id="WP_153125706.1">
    <property type="nucleotide sequence ID" value="NZ_VZCB01000098.1"/>
</dbReference>
<accession>A0A6G1U3D3</accession>
<sequence length="166" mass="19013">MTENEFIHIVPQLRQITLQISQGYGVGCDEAEDIAQDAMLKLWAIKDDIQSAAHAKGSMGCIAKHLCIDFFRKRKMISIDAQPFDKSPSHYAPPDVEVENSENELWLQKRLKALPSNQYQVLYLRQVEKKSSEEIAQIVGITIESVSVLLSRARKQMLQEIRKRCR</sequence>
<dbReference type="Gene3D" id="1.10.1740.10">
    <property type="match status" value="1"/>
</dbReference>
<dbReference type="InterPro" id="IPR039425">
    <property type="entry name" value="RNA_pol_sigma-70-like"/>
</dbReference>
<reference evidence="7 8" key="1">
    <citation type="submission" date="2019-09" db="EMBL/GenBank/DDBJ databases">
        <title>Distinct polysaccharide growth profiles of human intestinal Prevotella copri isolates.</title>
        <authorList>
            <person name="Fehlner-Peach H."/>
            <person name="Magnabosco C."/>
            <person name="Raghavan V."/>
            <person name="Scher J.U."/>
            <person name="Tett A."/>
            <person name="Cox L.M."/>
            <person name="Gottsegen C."/>
            <person name="Watters A."/>
            <person name="Wiltshire- Gordon J.D."/>
            <person name="Segata N."/>
            <person name="Bonneau R."/>
            <person name="Littman D.R."/>
        </authorList>
    </citation>
    <scope>NUCLEOTIDE SEQUENCE [LARGE SCALE GENOMIC DNA]</scope>
    <source>
        <strain evidence="8">iA622</strain>
    </source>
</reference>
<dbReference type="GO" id="GO:0003677">
    <property type="term" value="F:DNA binding"/>
    <property type="evidence" value="ECO:0007669"/>
    <property type="project" value="UniProtKB-KW"/>
</dbReference>
<evidence type="ECO:0000259" key="6">
    <source>
        <dbReference type="Pfam" id="PF08281"/>
    </source>
</evidence>
<evidence type="ECO:0000313" key="7">
    <source>
        <dbReference type="EMBL" id="MQN82063.1"/>
    </source>
</evidence>
<dbReference type="InterPro" id="IPR013249">
    <property type="entry name" value="RNA_pol_sigma70_r4_t2"/>
</dbReference>
<evidence type="ECO:0000313" key="8">
    <source>
        <dbReference type="Proteomes" id="UP000480425"/>
    </source>
</evidence>
<dbReference type="InterPro" id="IPR036388">
    <property type="entry name" value="WH-like_DNA-bd_sf"/>
</dbReference>
<dbReference type="PANTHER" id="PTHR43133">
    <property type="entry name" value="RNA POLYMERASE ECF-TYPE SIGMA FACTO"/>
    <property type="match status" value="1"/>
</dbReference>
<evidence type="ECO:0000256" key="2">
    <source>
        <dbReference type="ARBA" id="ARBA00023015"/>
    </source>
</evidence>
<dbReference type="InterPro" id="IPR013324">
    <property type="entry name" value="RNA_pol_sigma_r3/r4-like"/>
</dbReference>
<organism evidence="7 8">
    <name type="scientific">Segatella copri</name>
    <dbReference type="NCBI Taxonomy" id="165179"/>
    <lineage>
        <taxon>Bacteria</taxon>
        <taxon>Pseudomonadati</taxon>
        <taxon>Bacteroidota</taxon>
        <taxon>Bacteroidia</taxon>
        <taxon>Bacteroidales</taxon>
        <taxon>Prevotellaceae</taxon>
        <taxon>Segatella</taxon>
    </lineage>
</organism>
<protein>
    <submittedName>
        <fullName evidence="7">Sigma-70 family RNA polymerase sigma factor</fullName>
    </submittedName>
</protein>
<dbReference type="SUPFAM" id="SSF88946">
    <property type="entry name" value="Sigma2 domain of RNA polymerase sigma factors"/>
    <property type="match status" value="1"/>
</dbReference>
<comment type="caution">
    <text evidence="7">The sequence shown here is derived from an EMBL/GenBank/DDBJ whole genome shotgun (WGS) entry which is preliminary data.</text>
</comment>
<keyword evidence="3" id="KW-0731">Sigma factor</keyword>
<name>A0A6G1U3D3_9BACT</name>
<dbReference type="GO" id="GO:0016987">
    <property type="term" value="F:sigma factor activity"/>
    <property type="evidence" value="ECO:0007669"/>
    <property type="project" value="UniProtKB-KW"/>
</dbReference>
<dbReference type="InterPro" id="IPR013325">
    <property type="entry name" value="RNA_pol_sigma_r2"/>
</dbReference>
<evidence type="ECO:0000256" key="3">
    <source>
        <dbReference type="ARBA" id="ARBA00023082"/>
    </source>
</evidence>
<keyword evidence="2" id="KW-0805">Transcription regulation</keyword>
<dbReference type="AlphaFoldDB" id="A0A6G1U3D3"/>
<gene>
    <name evidence="7" type="ORF">F7D73_14165</name>
</gene>
<evidence type="ECO:0000256" key="5">
    <source>
        <dbReference type="ARBA" id="ARBA00023163"/>
    </source>
</evidence>
<dbReference type="OrthoDB" id="1072074at2"/>
<comment type="similarity">
    <text evidence="1">Belongs to the sigma-70 factor family. ECF subfamily.</text>
</comment>
<dbReference type="NCBIfam" id="TIGR02937">
    <property type="entry name" value="sigma70-ECF"/>
    <property type="match status" value="1"/>
</dbReference>
<keyword evidence="4" id="KW-0238">DNA-binding</keyword>
<dbReference type="Pfam" id="PF08281">
    <property type="entry name" value="Sigma70_r4_2"/>
    <property type="match status" value="1"/>
</dbReference>